<evidence type="ECO:0000256" key="8">
    <source>
        <dbReference type="RuleBase" id="RU003699"/>
    </source>
</evidence>
<evidence type="ECO:0000256" key="6">
    <source>
        <dbReference type="ARBA" id="ARBA00035254"/>
    </source>
</evidence>
<organism evidence="12 13">
    <name type="scientific">Candidatus Enterousia excrementavium</name>
    <dbReference type="NCBI Taxonomy" id="2840789"/>
    <lineage>
        <taxon>Bacteria</taxon>
        <taxon>Pseudomonadati</taxon>
        <taxon>Pseudomonadota</taxon>
        <taxon>Alphaproteobacteria</taxon>
        <taxon>Candidatus Enterousia</taxon>
    </lineage>
</organism>
<dbReference type="PANTHER" id="PTHR11831">
    <property type="entry name" value="30S 40S RIBOSOMAL PROTEIN"/>
    <property type="match status" value="1"/>
</dbReference>
<dbReference type="PANTHER" id="PTHR11831:SF4">
    <property type="entry name" value="SMALL RIBOSOMAL SUBUNIT PROTEIN US4M"/>
    <property type="match status" value="1"/>
</dbReference>
<evidence type="ECO:0000259" key="11">
    <source>
        <dbReference type="SMART" id="SM01390"/>
    </source>
</evidence>
<dbReference type="GO" id="GO:0019843">
    <property type="term" value="F:rRNA binding"/>
    <property type="evidence" value="ECO:0007669"/>
    <property type="project" value="UniProtKB-UniRule"/>
</dbReference>
<comment type="similarity">
    <text evidence="1 7 8">Belongs to the universal ribosomal protein uS4 family.</text>
</comment>
<dbReference type="GO" id="GO:0003735">
    <property type="term" value="F:structural constituent of ribosome"/>
    <property type="evidence" value="ECO:0007669"/>
    <property type="project" value="InterPro"/>
</dbReference>
<dbReference type="InterPro" id="IPR022801">
    <property type="entry name" value="Ribosomal_uS4"/>
</dbReference>
<keyword evidence="2 7" id="KW-0699">rRNA-binding</keyword>
<dbReference type="NCBIfam" id="NF003717">
    <property type="entry name" value="PRK05327.1"/>
    <property type="match status" value="1"/>
</dbReference>
<keyword evidence="5 7" id="KW-0687">Ribonucleoprotein</keyword>
<evidence type="ECO:0000256" key="3">
    <source>
        <dbReference type="ARBA" id="ARBA00022884"/>
    </source>
</evidence>
<dbReference type="PROSITE" id="PS00632">
    <property type="entry name" value="RIBOSOMAL_S4"/>
    <property type="match status" value="1"/>
</dbReference>
<keyword evidence="4 7" id="KW-0689">Ribosomal protein</keyword>
<dbReference type="NCBIfam" id="TIGR01017">
    <property type="entry name" value="rpsD_bact"/>
    <property type="match status" value="1"/>
</dbReference>
<accession>A0A940DGY5</accession>
<comment type="caution">
    <text evidence="12">The sequence shown here is derived from an EMBL/GenBank/DDBJ whole genome shotgun (WGS) entry which is preliminary data.</text>
</comment>
<sequence>MARAGAKRSTRKLKIGRSLGVNLWGQAKSPFNKRKYKPGQHGPTSRGGNSSDYAKQMRAKQTLKGYYGNIGEKKFRKYYIEADNMRGDTPDNLIGLLERRLDAVVYRAKLAPTVFSARQLVSHGHIYVNGKRVKIASYQVKPGDVITVSEKAKQMPLVVLALESAERQWPDYINVDSANFTATFTRVPAFEDVPYPVQMFPELVVEFYSR</sequence>
<dbReference type="GO" id="GO:0006412">
    <property type="term" value="P:translation"/>
    <property type="evidence" value="ECO:0007669"/>
    <property type="project" value="UniProtKB-UniRule"/>
</dbReference>
<comment type="function">
    <text evidence="7">With S5 and S12 plays an important role in translational accuracy.</text>
</comment>
<dbReference type="InterPro" id="IPR036986">
    <property type="entry name" value="S4_RNA-bd_sf"/>
</dbReference>
<dbReference type="Pfam" id="PF01479">
    <property type="entry name" value="S4"/>
    <property type="match status" value="1"/>
</dbReference>
<dbReference type="Gene3D" id="1.10.1050.10">
    <property type="entry name" value="Ribosomal Protein S4 Delta 41, Chain A, domain 1"/>
    <property type="match status" value="1"/>
</dbReference>
<dbReference type="AlphaFoldDB" id="A0A940DGY5"/>
<feature type="compositionally biased region" description="Polar residues" evidence="9">
    <location>
        <begin position="42"/>
        <end position="53"/>
    </location>
</feature>
<proteinExistence type="inferred from homology"/>
<dbReference type="Proteomes" id="UP000721442">
    <property type="component" value="Unassembled WGS sequence"/>
</dbReference>
<evidence type="ECO:0000313" key="13">
    <source>
        <dbReference type="Proteomes" id="UP000721442"/>
    </source>
</evidence>
<comment type="subunit">
    <text evidence="7">Part of the 30S ribosomal subunit. Contacts protein S5. The interaction surface between S4 and S5 is involved in control of translational fidelity.</text>
</comment>
<evidence type="ECO:0000256" key="5">
    <source>
        <dbReference type="ARBA" id="ARBA00023274"/>
    </source>
</evidence>
<dbReference type="PROSITE" id="PS50889">
    <property type="entry name" value="S4"/>
    <property type="match status" value="1"/>
</dbReference>
<reference evidence="12" key="1">
    <citation type="submission" date="2020-10" db="EMBL/GenBank/DDBJ databases">
        <authorList>
            <person name="Gilroy R."/>
        </authorList>
    </citation>
    <scope>NUCLEOTIDE SEQUENCE</scope>
    <source>
        <strain evidence="12">B1-16210</strain>
    </source>
</reference>
<dbReference type="InterPro" id="IPR005709">
    <property type="entry name" value="Ribosomal_uS4_bac-type"/>
</dbReference>
<evidence type="ECO:0000256" key="4">
    <source>
        <dbReference type="ARBA" id="ARBA00022980"/>
    </source>
</evidence>
<dbReference type="CDD" id="cd00165">
    <property type="entry name" value="S4"/>
    <property type="match status" value="1"/>
</dbReference>
<dbReference type="HAMAP" id="MF_01306_B">
    <property type="entry name" value="Ribosomal_uS4_B"/>
    <property type="match status" value="1"/>
</dbReference>
<feature type="region of interest" description="Disordered" evidence="9">
    <location>
        <begin position="30"/>
        <end position="53"/>
    </location>
</feature>
<dbReference type="SMART" id="SM00363">
    <property type="entry name" value="S4"/>
    <property type="match status" value="1"/>
</dbReference>
<reference evidence="12" key="2">
    <citation type="journal article" date="2021" name="PeerJ">
        <title>Extensive microbial diversity within the chicken gut microbiome revealed by metagenomics and culture.</title>
        <authorList>
            <person name="Gilroy R."/>
            <person name="Ravi A."/>
            <person name="Getino M."/>
            <person name="Pursley I."/>
            <person name="Horton D.L."/>
            <person name="Alikhan N.F."/>
            <person name="Baker D."/>
            <person name="Gharbi K."/>
            <person name="Hall N."/>
            <person name="Watson M."/>
            <person name="Adriaenssens E.M."/>
            <person name="Foster-Nyarko E."/>
            <person name="Jarju S."/>
            <person name="Secka A."/>
            <person name="Antonio M."/>
            <person name="Oren A."/>
            <person name="Chaudhuri R.R."/>
            <person name="La Ragione R."/>
            <person name="Hildebrand F."/>
            <person name="Pallen M.J."/>
        </authorList>
    </citation>
    <scope>NUCLEOTIDE SEQUENCE</scope>
    <source>
        <strain evidence="12">B1-16210</strain>
    </source>
</reference>
<evidence type="ECO:0000256" key="1">
    <source>
        <dbReference type="ARBA" id="ARBA00007465"/>
    </source>
</evidence>
<dbReference type="InterPro" id="IPR002942">
    <property type="entry name" value="S4_RNA-bd"/>
</dbReference>
<dbReference type="Pfam" id="PF00163">
    <property type="entry name" value="Ribosomal_S4"/>
    <property type="match status" value="1"/>
</dbReference>
<evidence type="ECO:0000313" key="12">
    <source>
        <dbReference type="EMBL" id="MBO8407456.1"/>
    </source>
</evidence>
<dbReference type="GO" id="GO:0042274">
    <property type="term" value="P:ribosomal small subunit biogenesis"/>
    <property type="evidence" value="ECO:0007669"/>
    <property type="project" value="TreeGrafter"/>
</dbReference>
<dbReference type="FunFam" id="3.10.290.10:FF:000001">
    <property type="entry name" value="30S ribosomal protein S4"/>
    <property type="match status" value="1"/>
</dbReference>
<dbReference type="SMART" id="SM01390">
    <property type="entry name" value="Ribosomal_S4"/>
    <property type="match status" value="1"/>
</dbReference>
<feature type="domain" description="RNA-binding S4" evidence="10">
    <location>
        <begin position="99"/>
        <end position="163"/>
    </location>
</feature>
<dbReference type="InterPro" id="IPR018079">
    <property type="entry name" value="Ribosomal_uS4_CS"/>
</dbReference>
<dbReference type="InterPro" id="IPR001912">
    <property type="entry name" value="Ribosomal_uS4_N"/>
</dbReference>
<evidence type="ECO:0000259" key="10">
    <source>
        <dbReference type="SMART" id="SM00363"/>
    </source>
</evidence>
<evidence type="ECO:0000256" key="2">
    <source>
        <dbReference type="ARBA" id="ARBA00022730"/>
    </source>
</evidence>
<dbReference type="SUPFAM" id="SSF55174">
    <property type="entry name" value="Alpha-L RNA-binding motif"/>
    <property type="match status" value="1"/>
</dbReference>
<evidence type="ECO:0000256" key="7">
    <source>
        <dbReference type="HAMAP-Rule" id="MF_01306"/>
    </source>
</evidence>
<dbReference type="EMBL" id="JADINE010000041">
    <property type="protein sequence ID" value="MBO8407456.1"/>
    <property type="molecule type" value="Genomic_DNA"/>
</dbReference>
<comment type="function">
    <text evidence="7">One of the primary rRNA binding proteins, it binds directly to 16S rRNA where it nucleates assembly of the body of the 30S subunit.</text>
</comment>
<protein>
    <recommendedName>
        <fullName evidence="6 7">Small ribosomal subunit protein uS4</fullName>
    </recommendedName>
</protein>
<gene>
    <name evidence="7 12" type="primary">rpsD</name>
    <name evidence="12" type="ORF">IAC77_03280</name>
</gene>
<evidence type="ECO:0000256" key="9">
    <source>
        <dbReference type="SAM" id="MobiDB-lite"/>
    </source>
</evidence>
<dbReference type="GO" id="GO:0015935">
    <property type="term" value="C:small ribosomal subunit"/>
    <property type="evidence" value="ECO:0007669"/>
    <property type="project" value="InterPro"/>
</dbReference>
<dbReference type="Gene3D" id="3.10.290.10">
    <property type="entry name" value="RNA-binding S4 domain"/>
    <property type="match status" value="1"/>
</dbReference>
<name>A0A940DGY5_9PROT</name>
<keyword evidence="3 7" id="KW-0694">RNA-binding</keyword>
<feature type="domain" description="Small ribosomal subunit protein uS4 N-terminal" evidence="11">
    <location>
        <begin position="7"/>
        <end position="98"/>
    </location>
</feature>